<evidence type="ECO:0000313" key="2">
    <source>
        <dbReference type="EMBL" id="MBB4039101.1"/>
    </source>
</evidence>
<evidence type="ECO:0000313" key="3">
    <source>
        <dbReference type="Proteomes" id="UP000519439"/>
    </source>
</evidence>
<name>A0A7W6IDE8_9HYPH</name>
<feature type="compositionally biased region" description="Basic and acidic residues" evidence="1">
    <location>
        <begin position="824"/>
        <end position="838"/>
    </location>
</feature>
<feature type="compositionally biased region" description="Basic and acidic residues" evidence="1">
    <location>
        <begin position="559"/>
        <end position="575"/>
    </location>
</feature>
<proteinExistence type="predicted"/>
<comment type="caution">
    <text evidence="2">The sequence shown here is derived from an EMBL/GenBank/DDBJ whole genome shotgun (WGS) entry which is preliminary data.</text>
</comment>
<dbReference type="RefSeq" id="WP_027314935.1">
    <property type="nucleotide sequence ID" value="NZ_JACIDC010000002.1"/>
</dbReference>
<protein>
    <submittedName>
        <fullName evidence="2">Uncharacterized protein</fullName>
    </submittedName>
</protein>
<dbReference type="AlphaFoldDB" id="A0A7W6IDE8"/>
<feature type="region of interest" description="Disordered" evidence="1">
    <location>
        <begin position="730"/>
        <end position="854"/>
    </location>
</feature>
<sequence>MEQLPEGFVLDEDTEAQSSALPEGFVLDSDDPMEGQGVLEKSAKALQYGAAQRAVGYGKTLDAIGVDTAGKTLVEMGEALAPKDYRSASVDFFDPQEKDRGLFGYGWGYVPRALLEQVPGLAADLGIGALTGGFGFVGSNVAGNFGPALEARMQNDGKTLDDAGIVDYTAVGAGTALNAYLNKVGIGSAVSAPVKGAGLGAIAQIPGAIAKGAVAEGLTEAAQTAVDQAATQIGTERGYDPNLKEIAGAGILGGAAGGALRTAQVPGDVLNSIKDSSFDAESATRVADYAQSLGDDLGSEKGAYRALSTIKDHFQRQFTHVKSKVANEFIKETGAGDFITDLDNRLNHGYTLKKGDFAELEAMFGDRADGVALINAIKDRDTVNRLANRGVVTDSEQRFGGGLSGGKLGRFINPTRGVGRVLGAAAGATHGASQLAIPFASQAALVAPMALKVLGSQVAGYTGARAIDSVLGTSKPLERFANRWSGHAETTTPNLPSTKELKAAQKALQKLQAEEDRILRDAERGGSGRNSPDATRKAKQTDKAWEQYKKAQKAQESALEARRADEEAAWADHTKLPKNASEEALWAEYDAMQNARASQVAELQSGMAAAAGMNRKRDADLVVQALNKLAEAQQAREAGWDKGKKQKAAQDAQDARRQEEIDRAYEQVGSLPKQASEDALWAEYERSQEADQARALEELAGINAVEAMNRQDHLDVVAKALNRLAQVQAQKSQDFDKGRAQVASQEAQEAKASQARENEYLKAEAARRKPSPEEIKAQQEEAAWAEYEREQDEDWNDADAEKAIQAELKKRDSESKKLVAQSKKAKEAREKLAKKAEEAAANPKPGEMPKVQPTKGGLAEKALEKLSQAVEVEGDEYVTRRGVQESRIPKDSIRTTPERWKASVQQHFEVREKFANAVGKLGGRGFKDEVNALLARMSNQAQSWEEAYSYFEDFVNEPKHERLANEIWDVFNEHMAALKGTYKHDKAPR</sequence>
<gene>
    <name evidence="2" type="ORF">GGR34_000736</name>
</gene>
<feature type="compositionally biased region" description="Basic and acidic residues" evidence="1">
    <location>
        <begin position="534"/>
        <end position="549"/>
    </location>
</feature>
<keyword evidence="3" id="KW-1185">Reference proteome</keyword>
<dbReference type="Proteomes" id="UP000519439">
    <property type="component" value="Unassembled WGS sequence"/>
</dbReference>
<organism evidence="2 3">
    <name type="scientific">Microvirga flocculans</name>
    <dbReference type="NCBI Taxonomy" id="217168"/>
    <lineage>
        <taxon>Bacteria</taxon>
        <taxon>Pseudomonadati</taxon>
        <taxon>Pseudomonadota</taxon>
        <taxon>Alphaproteobacteria</taxon>
        <taxon>Hyphomicrobiales</taxon>
        <taxon>Methylobacteriaceae</taxon>
        <taxon>Microvirga</taxon>
    </lineage>
</organism>
<feature type="compositionally biased region" description="Basic and acidic residues" evidence="1">
    <location>
        <begin position="754"/>
        <end position="779"/>
    </location>
</feature>
<accession>A0A7W6IDE8</accession>
<feature type="region of interest" description="Disordered" evidence="1">
    <location>
        <begin position="519"/>
        <end position="576"/>
    </location>
</feature>
<reference evidence="2 3" key="1">
    <citation type="submission" date="2020-08" db="EMBL/GenBank/DDBJ databases">
        <title>Genomic Encyclopedia of Type Strains, Phase IV (KMG-IV): sequencing the most valuable type-strain genomes for metagenomic binning, comparative biology and taxonomic classification.</title>
        <authorList>
            <person name="Goeker M."/>
        </authorList>
    </citation>
    <scope>NUCLEOTIDE SEQUENCE [LARGE SCALE GENOMIC DNA]</scope>
    <source>
        <strain evidence="2 3">DSM 15743</strain>
    </source>
</reference>
<feature type="compositionally biased region" description="Basic and acidic residues" evidence="1">
    <location>
        <begin position="799"/>
        <end position="817"/>
    </location>
</feature>
<evidence type="ECO:0000256" key="1">
    <source>
        <dbReference type="SAM" id="MobiDB-lite"/>
    </source>
</evidence>
<feature type="compositionally biased region" description="Low complexity" evidence="1">
    <location>
        <begin position="740"/>
        <end position="753"/>
    </location>
</feature>
<dbReference type="EMBL" id="JACIDC010000002">
    <property type="protein sequence ID" value="MBB4039101.1"/>
    <property type="molecule type" value="Genomic_DNA"/>
</dbReference>
<feature type="region of interest" description="Disordered" evidence="1">
    <location>
        <begin position="635"/>
        <end position="658"/>
    </location>
</feature>
<feature type="compositionally biased region" description="Acidic residues" evidence="1">
    <location>
        <begin position="789"/>
        <end position="798"/>
    </location>
</feature>